<feature type="compositionally biased region" description="Polar residues" evidence="7">
    <location>
        <begin position="770"/>
        <end position="779"/>
    </location>
</feature>
<dbReference type="Pfam" id="PF00567">
    <property type="entry name" value="TUDOR"/>
    <property type="match status" value="1"/>
</dbReference>
<dbReference type="InterPro" id="IPR002999">
    <property type="entry name" value="Tudor"/>
</dbReference>
<dbReference type="GO" id="GO:0005634">
    <property type="term" value="C:nucleus"/>
    <property type="evidence" value="ECO:0007669"/>
    <property type="project" value="UniProtKB-SubCell"/>
</dbReference>
<dbReference type="Gene3D" id="1.10.8.10">
    <property type="entry name" value="DNA helicase RuvA subunit, C-terminal domain"/>
    <property type="match status" value="1"/>
</dbReference>
<accession>A0AAU7J8W9</accession>
<feature type="compositionally biased region" description="Low complexity" evidence="7">
    <location>
        <begin position="482"/>
        <end position="509"/>
    </location>
</feature>
<comment type="function">
    <text evidence="5">Scaffolding protein that specifically recognizes and binds dimethylarginine-containing proteins. Plays a role in the regulation of translation of target mRNAs by binding Arg/Gly-rich motifs (GAR) in dimethylarginine-containing proteins. In nucleus, acts as a coactivator: recognizes and binds asymmetric dimethylation on the core histone tails associated with transcriptional activation (H3R17me2a and H4R3me2a) and recruits proteins at these arginine-methylated loci. In cytoplasm, acts as an antiviral factor that participates in the assembly of stress granules together with G3BP1.</text>
</comment>
<feature type="region of interest" description="Disordered" evidence="7">
    <location>
        <begin position="757"/>
        <end position="818"/>
    </location>
</feature>
<evidence type="ECO:0000256" key="1">
    <source>
        <dbReference type="ARBA" id="ARBA00004123"/>
    </source>
</evidence>
<feature type="compositionally biased region" description="Gly residues" evidence="7">
    <location>
        <begin position="413"/>
        <end position="425"/>
    </location>
</feature>
<dbReference type="InterPro" id="IPR009060">
    <property type="entry name" value="UBA-like_sf"/>
</dbReference>
<organism evidence="10">
    <name type="scientific">Locusta migratoria</name>
    <name type="common">Migratory locust</name>
    <dbReference type="NCBI Taxonomy" id="7004"/>
    <lineage>
        <taxon>Eukaryota</taxon>
        <taxon>Metazoa</taxon>
        <taxon>Ecdysozoa</taxon>
        <taxon>Arthropoda</taxon>
        <taxon>Hexapoda</taxon>
        <taxon>Insecta</taxon>
        <taxon>Pterygota</taxon>
        <taxon>Neoptera</taxon>
        <taxon>Polyneoptera</taxon>
        <taxon>Orthoptera</taxon>
        <taxon>Caelifera</taxon>
        <taxon>Acrididea</taxon>
        <taxon>Acridomorpha</taxon>
        <taxon>Acridoidea</taxon>
        <taxon>Acrididae</taxon>
        <taxon>Oedipodinae</taxon>
        <taxon>Locusta</taxon>
    </lineage>
</organism>
<dbReference type="PROSITE" id="PS50304">
    <property type="entry name" value="TUDOR"/>
    <property type="match status" value="1"/>
</dbReference>
<feature type="domain" description="UBA" evidence="8">
    <location>
        <begin position="243"/>
        <end position="283"/>
    </location>
</feature>
<dbReference type="SMART" id="SM00333">
    <property type="entry name" value="TUDOR"/>
    <property type="match status" value="1"/>
</dbReference>
<feature type="compositionally biased region" description="Low complexity" evidence="7">
    <location>
        <begin position="355"/>
        <end position="377"/>
    </location>
</feature>
<keyword evidence="3" id="KW-0156">Chromatin regulator</keyword>
<dbReference type="SMART" id="SM00165">
    <property type="entry name" value="UBA"/>
    <property type="match status" value="1"/>
</dbReference>
<evidence type="ECO:0000313" key="10">
    <source>
        <dbReference type="EMBL" id="XBN89707.1"/>
    </source>
</evidence>
<feature type="compositionally biased region" description="Basic and acidic residues" evidence="7">
    <location>
        <begin position="345"/>
        <end position="354"/>
    </location>
</feature>
<feature type="compositionally biased region" description="Polar residues" evidence="7">
    <location>
        <begin position="471"/>
        <end position="481"/>
    </location>
</feature>
<dbReference type="PROSITE" id="PS50030">
    <property type="entry name" value="UBA"/>
    <property type="match status" value="1"/>
</dbReference>
<evidence type="ECO:0000256" key="3">
    <source>
        <dbReference type="ARBA" id="ARBA00022853"/>
    </source>
</evidence>
<feature type="compositionally biased region" description="Low complexity" evidence="7">
    <location>
        <begin position="426"/>
        <end position="442"/>
    </location>
</feature>
<proteinExistence type="evidence at transcript level"/>
<evidence type="ECO:0000259" key="8">
    <source>
        <dbReference type="PROSITE" id="PS50030"/>
    </source>
</evidence>
<feature type="region of interest" description="Disordered" evidence="7">
    <location>
        <begin position="281"/>
        <end position="332"/>
    </location>
</feature>
<dbReference type="Pfam" id="PF08585">
    <property type="entry name" value="RMI1_N_C"/>
    <property type="match status" value="1"/>
</dbReference>
<dbReference type="EMBL" id="OR912205">
    <property type="protein sequence ID" value="XBN89707.1"/>
    <property type="molecule type" value="mRNA"/>
</dbReference>
<comment type="subcellular location">
    <subcellularLocation>
        <location evidence="1">Nucleus</location>
    </subcellularLocation>
</comment>
<dbReference type="PANTHER" id="PTHR13681">
    <property type="entry name" value="SURVIVAL OF MOTOR NEURON-RELATED-SPLICING FACTOR 30-RELATED"/>
    <property type="match status" value="1"/>
</dbReference>
<feature type="coiled-coil region" evidence="6">
    <location>
        <begin position="200"/>
        <end position="227"/>
    </location>
</feature>
<feature type="compositionally biased region" description="Low complexity" evidence="7">
    <location>
        <begin position="757"/>
        <end position="769"/>
    </location>
</feature>
<feature type="compositionally biased region" description="Polar residues" evidence="7">
    <location>
        <begin position="443"/>
        <end position="462"/>
    </location>
</feature>
<dbReference type="SUPFAM" id="SSF46934">
    <property type="entry name" value="UBA-like"/>
    <property type="match status" value="1"/>
</dbReference>
<feature type="compositionally biased region" description="Basic and acidic residues" evidence="7">
    <location>
        <begin position="282"/>
        <end position="310"/>
    </location>
</feature>
<evidence type="ECO:0000259" key="9">
    <source>
        <dbReference type="PROSITE" id="PS50304"/>
    </source>
</evidence>
<feature type="compositionally biased region" description="Low complexity" evidence="7">
    <location>
        <begin position="388"/>
        <end position="412"/>
    </location>
</feature>
<sequence>MAVTEALKERGWNLSEEAVNQITDNGSITDVKQVIQKALDIDLREISTSGFPEDLNKTKYETIPGSFVVQIQKIRNISAPKANEDSKTAPRMLKLSLTDGQISCQAVEVEYMPRISLDTPPGTKLFFKGDQLPMSHGYLLLRPALIEVLGGKVPHLVEKWELNRTFAKHTRGRVGEEGGPPPWIPFGQKILKPNHQDRNFKSLETAKEKENRENAEFEAQRKDAIAEAARGGAKKIFGGGNKPLLDHNVQQIVDYGFTVEQAEYALRQNRNNVQRALKVLQRRADGQRKDEGGRERPRSEGKGKGGEERERKKRGDRGGDEDGGAPPKPSGKVQLFAFLEDKLPVSDKESEHRNASNISNNSGSNTSGNIMTSNSINSDKKQFGTDMTNKSNSNSRTNKTDRSNYSQSRNSGSRGGNVSGGGNSGGSRSNRGSRGANNASNNMTWSNGSDARSSGNFTSNSSRDNDRGRHSSTAGSSGSTLQQQKPPRFQNQQRFQQQQPQQQPQSQQQINENFYGQPWANSYTETQYNTNTWSSKNSVPNSSNSKIRDDYVNHEAFSSLGYEMNKNRPRSNNAGSGGYGMNFEADTDTRMLGNRIERMSNARNYTPQQDMLNSKFGTLPQTGISHDAYSSYTSPPPRIQQTQQLYGGAEFTTYKDPVQPAVSSNAHNSTGSSYNNPGQGMYSSPPNHYISDSKVWRWQKGDKCMAKYWEDNVYYNAEVTGVSDRTCVVRFVEYGNYEEVLQDDCIPITEEGLGQSIQSSSAFSSSSDSLPPQNNQNHFSGILEFRRGGTRPYIKSSGADRKPPRIQQQLYMPPPQRK</sequence>
<reference evidence="10" key="1">
    <citation type="submission" date="2023-12" db="EMBL/GenBank/DDBJ databases">
        <title>Identification and Expression Profile Analysis of Tudor Family Genes in Locusta migratoria, and Functional Characterization of LmTdr7.</title>
        <authorList>
            <person name="Deng S."/>
            <person name="Wang J."/>
            <person name="Ma E."/>
            <person name="Zhang J."/>
            <person name="Xing S."/>
        </authorList>
    </citation>
    <scope>NUCLEOTIDE SEQUENCE</scope>
</reference>
<dbReference type="Gene3D" id="2.30.30.140">
    <property type="match status" value="1"/>
</dbReference>
<dbReference type="SUPFAM" id="SSF63748">
    <property type="entry name" value="Tudor/PWWP/MBT"/>
    <property type="match status" value="1"/>
</dbReference>
<dbReference type="AlphaFoldDB" id="A0AAU7J8W9"/>
<keyword evidence="4" id="KW-0539">Nucleus</keyword>
<feature type="domain" description="Tudor" evidence="9">
    <location>
        <begin position="697"/>
        <end position="755"/>
    </location>
</feature>
<dbReference type="InterPro" id="IPR015940">
    <property type="entry name" value="UBA"/>
</dbReference>
<keyword evidence="6" id="KW-0175">Coiled coil</keyword>
<dbReference type="Pfam" id="PF00627">
    <property type="entry name" value="UBA"/>
    <property type="match status" value="1"/>
</dbReference>
<dbReference type="PANTHER" id="PTHR13681:SF24">
    <property type="entry name" value="TUDOR DOMAIN-CONTAINING PROTEIN 3"/>
    <property type="match status" value="1"/>
</dbReference>
<dbReference type="SMART" id="SM01161">
    <property type="entry name" value="DUF1767"/>
    <property type="match status" value="1"/>
</dbReference>
<dbReference type="InterPro" id="IPR013894">
    <property type="entry name" value="RMI1_OB"/>
</dbReference>
<evidence type="ECO:0000256" key="6">
    <source>
        <dbReference type="SAM" id="Coils"/>
    </source>
</evidence>
<dbReference type="GO" id="GO:0006325">
    <property type="term" value="P:chromatin organization"/>
    <property type="evidence" value="ECO:0007669"/>
    <property type="project" value="UniProtKB-KW"/>
</dbReference>
<dbReference type="CDD" id="cd14297">
    <property type="entry name" value="UBA2_spUBP14_like"/>
    <property type="match status" value="1"/>
</dbReference>
<evidence type="ECO:0000256" key="5">
    <source>
        <dbReference type="ARBA" id="ARBA00035105"/>
    </source>
</evidence>
<dbReference type="Gene3D" id="2.40.50.770">
    <property type="entry name" value="RecQ-mediated genome instability protein Rmi1, C-terminal domain"/>
    <property type="match status" value="1"/>
</dbReference>
<evidence type="ECO:0000256" key="4">
    <source>
        <dbReference type="ARBA" id="ARBA00023242"/>
    </source>
</evidence>
<evidence type="ECO:0000256" key="7">
    <source>
        <dbReference type="SAM" id="MobiDB-lite"/>
    </source>
</evidence>
<protein>
    <recommendedName>
        <fullName evidence="2">Tudor domain-containing protein 3</fullName>
    </recommendedName>
</protein>
<feature type="region of interest" description="Disordered" evidence="7">
    <location>
        <begin position="562"/>
        <end position="582"/>
    </location>
</feature>
<dbReference type="InterPro" id="IPR042470">
    <property type="entry name" value="RMI1_N_C_sf"/>
</dbReference>
<name>A0AAU7J8W9_LOCMI</name>
<feature type="region of interest" description="Disordered" evidence="7">
    <location>
        <begin position="345"/>
        <end position="509"/>
    </location>
</feature>
<evidence type="ECO:0000256" key="2">
    <source>
        <dbReference type="ARBA" id="ARBA00013421"/>
    </source>
</evidence>